<organism evidence="8 9">
    <name type="scientific">Amycolatopsis thermalba</name>
    <dbReference type="NCBI Taxonomy" id="944492"/>
    <lineage>
        <taxon>Bacteria</taxon>
        <taxon>Bacillati</taxon>
        <taxon>Actinomycetota</taxon>
        <taxon>Actinomycetes</taxon>
        <taxon>Pseudonocardiales</taxon>
        <taxon>Pseudonocardiaceae</taxon>
        <taxon>Amycolatopsis</taxon>
    </lineage>
</organism>
<comment type="subcellular location">
    <subcellularLocation>
        <location evidence="1">Cell membrane</location>
        <topology evidence="1">Multi-pass membrane protein</topology>
    </subcellularLocation>
</comment>
<dbReference type="RefSeq" id="WP_162831229.1">
    <property type="nucleotide sequence ID" value="NZ_CP091196.1"/>
</dbReference>
<keyword evidence="5 7" id="KW-0472">Membrane</keyword>
<evidence type="ECO:0000313" key="8">
    <source>
        <dbReference type="EMBL" id="UQS25275.1"/>
    </source>
</evidence>
<feature type="transmembrane region" description="Helical" evidence="7">
    <location>
        <begin position="91"/>
        <end position="114"/>
    </location>
</feature>
<evidence type="ECO:0000256" key="5">
    <source>
        <dbReference type="ARBA" id="ARBA00023136"/>
    </source>
</evidence>
<evidence type="ECO:0000313" key="9">
    <source>
        <dbReference type="Proteomes" id="UP000830158"/>
    </source>
</evidence>
<dbReference type="PANTHER" id="PTHR30213:SF0">
    <property type="entry name" value="UPF0761 MEMBRANE PROTEIN YIHY"/>
    <property type="match status" value="1"/>
</dbReference>
<gene>
    <name evidence="8" type="ORF">L1857_21915</name>
</gene>
<protein>
    <submittedName>
        <fullName evidence="8">YihY/virulence factor BrkB family protein</fullName>
    </submittedName>
</protein>
<evidence type="ECO:0000256" key="4">
    <source>
        <dbReference type="ARBA" id="ARBA00022989"/>
    </source>
</evidence>
<dbReference type="PIRSF" id="PIRSF035875">
    <property type="entry name" value="RNase_BN"/>
    <property type="match status" value="1"/>
</dbReference>
<dbReference type="InterPro" id="IPR017039">
    <property type="entry name" value="Virul_fac_BrkB"/>
</dbReference>
<feature type="transmembrane region" description="Helical" evidence="7">
    <location>
        <begin position="208"/>
        <end position="230"/>
    </location>
</feature>
<evidence type="ECO:0000256" key="7">
    <source>
        <dbReference type="SAM" id="Phobius"/>
    </source>
</evidence>
<evidence type="ECO:0000256" key="3">
    <source>
        <dbReference type="ARBA" id="ARBA00022692"/>
    </source>
</evidence>
<feature type="transmembrane region" description="Helical" evidence="7">
    <location>
        <begin position="177"/>
        <end position="196"/>
    </location>
</feature>
<keyword evidence="2" id="KW-1003">Cell membrane</keyword>
<keyword evidence="9" id="KW-1185">Reference proteome</keyword>
<dbReference type="Pfam" id="PF03631">
    <property type="entry name" value="Virul_fac_BrkB"/>
    <property type="match status" value="1"/>
</dbReference>
<dbReference type="NCBIfam" id="TIGR00765">
    <property type="entry name" value="yihY_not_rbn"/>
    <property type="match status" value="1"/>
</dbReference>
<feature type="transmembrane region" description="Helical" evidence="7">
    <location>
        <begin position="242"/>
        <end position="264"/>
    </location>
</feature>
<keyword evidence="4 7" id="KW-1133">Transmembrane helix</keyword>
<feature type="region of interest" description="Disordered" evidence="6">
    <location>
        <begin position="277"/>
        <end position="314"/>
    </location>
</feature>
<dbReference type="PANTHER" id="PTHR30213">
    <property type="entry name" value="INNER MEMBRANE PROTEIN YHJD"/>
    <property type="match status" value="1"/>
</dbReference>
<proteinExistence type="predicted"/>
<evidence type="ECO:0000256" key="1">
    <source>
        <dbReference type="ARBA" id="ARBA00004651"/>
    </source>
</evidence>
<reference evidence="8" key="1">
    <citation type="submission" date="2022-01" db="EMBL/GenBank/DDBJ databases">
        <title>PSI-footprinting approach for the identification of protein synthesis inhibitor producers.</title>
        <authorList>
            <person name="Handel F."/>
            <person name="Kulik A."/>
            <person name="Wex K.W."/>
            <person name="Berscheid A."/>
            <person name="Saur J.S."/>
            <person name="Winkler A."/>
            <person name="Wibberg D."/>
            <person name="Kalinowski J."/>
            <person name="Broetz-Oesterhelt H."/>
            <person name="Mast Y."/>
        </authorList>
    </citation>
    <scope>NUCLEOTIDE SEQUENCE</scope>
    <source>
        <strain evidence="8">KNN 49.3e</strain>
    </source>
</reference>
<feature type="transmembrane region" description="Helical" evidence="7">
    <location>
        <begin position="29"/>
        <end position="51"/>
    </location>
</feature>
<name>A0ABY4NYX6_9PSEU</name>
<evidence type="ECO:0000256" key="2">
    <source>
        <dbReference type="ARBA" id="ARBA00022475"/>
    </source>
</evidence>
<dbReference type="Proteomes" id="UP000830158">
    <property type="component" value="Chromosome"/>
</dbReference>
<evidence type="ECO:0000256" key="6">
    <source>
        <dbReference type="SAM" id="MobiDB-lite"/>
    </source>
</evidence>
<sequence>MTRRRWWETVKRIVAEIGDDNVPTSAAAIAFYGLLALAPALIALLTIYSLVTDPQTVRDQLAPLVSALPDPARNIVTEQLAGATALGSRGLTFGLVGSVVALLWTTSTAMGSIIGGLTRAFDGSETRSFLRVRLLALVLTLGAIAVAAVALAAITVFPLLLEVLHVPGDSRWLVSTVRWLGLVVLLGCALAVLYRFAPNLDRARRRWFSWGVLVALAIWLAGSAAFTVYVEGFAHYHAVYGTLAGLAVLMLWLYLSAFAVLAGAEVDAELDRCRARHADGTGPERQDREHRREDVSDRRLPQPRAPRPELPAER</sequence>
<dbReference type="EMBL" id="CP091196">
    <property type="protein sequence ID" value="UQS25275.1"/>
    <property type="molecule type" value="Genomic_DNA"/>
</dbReference>
<accession>A0ABY4NYX6</accession>
<keyword evidence="3 7" id="KW-0812">Transmembrane</keyword>
<feature type="transmembrane region" description="Helical" evidence="7">
    <location>
        <begin position="134"/>
        <end position="157"/>
    </location>
</feature>